<evidence type="ECO:0000256" key="2">
    <source>
        <dbReference type="ARBA" id="ARBA00010122"/>
    </source>
</evidence>
<dbReference type="InterPro" id="IPR054352">
    <property type="entry name" value="ACT_Aspartokinase"/>
</dbReference>
<evidence type="ECO:0000256" key="8">
    <source>
        <dbReference type="PIRSR" id="PIRSR000726-1"/>
    </source>
</evidence>
<comment type="pathway">
    <text evidence="10">Amino-acid biosynthesis; L-methionine biosynthesis via de novo pathway; L-homoserine from L-aspartate: step 1/3.</text>
</comment>
<feature type="binding site" evidence="8">
    <location>
        <position position="119"/>
    </location>
    <ligand>
        <name>substrate</name>
    </ligand>
</feature>
<feature type="binding site" evidence="8">
    <location>
        <begin position="218"/>
        <end position="219"/>
    </location>
    <ligand>
        <name>ATP</name>
        <dbReference type="ChEBI" id="CHEBI:30616"/>
    </ligand>
</feature>
<dbReference type="GO" id="GO:0004072">
    <property type="term" value="F:aspartate kinase activity"/>
    <property type="evidence" value="ECO:0007669"/>
    <property type="project" value="UniProtKB-EC"/>
</dbReference>
<keyword evidence="3 9" id="KW-0808">Transferase</keyword>
<dbReference type="GO" id="GO:0005829">
    <property type="term" value="C:cytosol"/>
    <property type="evidence" value="ECO:0007669"/>
    <property type="project" value="TreeGrafter"/>
</dbReference>
<accession>A0AAE3M8H8</accession>
<dbReference type="EC" id="2.7.2.4" evidence="9"/>
<keyword evidence="4 8" id="KW-0547">Nucleotide-binding</keyword>
<feature type="binding site" evidence="8">
    <location>
        <position position="41"/>
    </location>
    <ligand>
        <name>substrate</name>
    </ligand>
</feature>
<dbReference type="InterPro" id="IPR001341">
    <property type="entry name" value="Asp_kinase"/>
</dbReference>
<evidence type="ECO:0000259" key="12">
    <source>
        <dbReference type="Pfam" id="PF22468"/>
    </source>
</evidence>
<evidence type="ECO:0000313" key="14">
    <source>
        <dbReference type="Proteomes" id="UP001209229"/>
    </source>
</evidence>
<dbReference type="InterPro" id="IPR005260">
    <property type="entry name" value="Asp_kin_monofn"/>
</dbReference>
<dbReference type="CDD" id="cd04912">
    <property type="entry name" value="ACT_AKiii-LysC-EC-like_1"/>
    <property type="match status" value="1"/>
</dbReference>
<dbReference type="PANTHER" id="PTHR21499:SF59">
    <property type="entry name" value="ASPARTOKINASE"/>
    <property type="match status" value="1"/>
</dbReference>
<dbReference type="Gene3D" id="3.30.70.260">
    <property type="match status" value="2"/>
</dbReference>
<organism evidence="13 14">
    <name type="scientific">Plebeiibacterium sediminum</name>
    <dbReference type="NCBI Taxonomy" id="2992112"/>
    <lineage>
        <taxon>Bacteria</taxon>
        <taxon>Pseudomonadati</taxon>
        <taxon>Bacteroidota</taxon>
        <taxon>Bacteroidia</taxon>
        <taxon>Marinilabiliales</taxon>
        <taxon>Marinilabiliaceae</taxon>
        <taxon>Plebeiibacterium</taxon>
    </lineage>
</organism>
<sequence length="436" mass="48379">MKVLKFGGTSVGTAQRMKEVAGLVCDGEQKIVVLSAMSGTTNCLVEIANYLYKKNNDGANELINELEQKYYEEVDALYKSEEYKQKGKEMIESHFDYIKSFTIDVFTNFEEKAILAQGELISTAMFQFYLEEIGKNSALIPALDFMRIDKHNEPDTIYIKENCSKVLSENPGFEIYVTQGYICRNAFGEVDNLQRGGSDFTASLIGAAINADEIQIWTDIDGMHNNDPRFVENTHSVANLSFDEAAELAYFGAKILHPTSVLPAKLSNVPVRLLNTMEPKAPGTLISSAQEKDRIAAVAAKDDITAIKIKSGRMLLAYGFLRKVFEIFETYKTPIDMISTSEVGVSVTIDNSKHLDDIVDDLKKFGTVDVDGEQVIICVVGDLVADNIGYANKIFEALKGIPIRMISYGGSNYNVSILVDKKYKKDALNALSDKLF</sequence>
<protein>
    <recommendedName>
        <fullName evidence="9">Aspartokinase</fullName>
        <ecNumber evidence="9">2.7.2.4</ecNumber>
    </recommendedName>
</protein>
<comment type="similarity">
    <text evidence="2 9">Belongs to the aspartokinase family.</text>
</comment>
<dbReference type="PANTHER" id="PTHR21499">
    <property type="entry name" value="ASPARTATE KINASE"/>
    <property type="match status" value="1"/>
</dbReference>
<evidence type="ECO:0000256" key="10">
    <source>
        <dbReference type="RuleBase" id="RU004249"/>
    </source>
</evidence>
<dbReference type="RefSeq" id="WP_301192503.1">
    <property type="nucleotide sequence ID" value="NZ_JAPDPJ010000073.1"/>
</dbReference>
<evidence type="ECO:0000313" key="13">
    <source>
        <dbReference type="EMBL" id="MCW3788946.1"/>
    </source>
</evidence>
<dbReference type="InterPro" id="IPR045865">
    <property type="entry name" value="ACT-like_dom_sf"/>
</dbReference>
<comment type="caution">
    <text evidence="13">The sequence shown here is derived from an EMBL/GenBank/DDBJ whole genome shotgun (WGS) entry which is preliminary data.</text>
</comment>
<dbReference type="GO" id="GO:0005524">
    <property type="term" value="F:ATP binding"/>
    <property type="evidence" value="ECO:0007669"/>
    <property type="project" value="UniProtKB-KW"/>
</dbReference>
<dbReference type="CDD" id="cd04243">
    <property type="entry name" value="AAK_AK-HSDH-like"/>
    <property type="match status" value="1"/>
</dbReference>
<dbReference type="Pfam" id="PF22468">
    <property type="entry name" value="ACT_9"/>
    <property type="match status" value="1"/>
</dbReference>
<dbReference type="PROSITE" id="PS00324">
    <property type="entry name" value="ASPARTOKINASE"/>
    <property type="match status" value="1"/>
</dbReference>
<reference evidence="13" key="1">
    <citation type="submission" date="2022-10" db="EMBL/GenBank/DDBJ databases">
        <authorList>
            <person name="Yu W.X."/>
        </authorList>
    </citation>
    <scope>NUCLEOTIDE SEQUENCE</scope>
    <source>
        <strain evidence="13">AAT</strain>
    </source>
</reference>
<name>A0AAE3M8H8_9BACT</name>
<comment type="pathway">
    <text evidence="1 10">Amino-acid biosynthesis; L-lysine biosynthesis via DAP pathway; (S)-tetrahydrodipicolinate from L-aspartate: step 1/4.</text>
</comment>
<gene>
    <name evidence="13" type="ORF">OM075_20940</name>
</gene>
<evidence type="ECO:0000256" key="1">
    <source>
        <dbReference type="ARBA" id="ARBA00004766"/>
    </source>
</evidence>
<comment type="pathway">
    <text evidence="10">Amino-acid biosynthesis; L-threonine biosynthesis; L-threonine from L-aspartate: step 1/5.</text>
</comment>
<evidence type="ECO:0000259" key="11">
    <source>
        <dbReference type="Pfam" id="PF00696"/>
    </source>
</evidence>
<dbReference type="InterPro" id="IPR018042">
    <property type="entry name" value="Aspartate_kinase_CS"/>
</dbReference>
<dbReference type="Gene3D" id="3.40.1160.10">
    <property type="entry name" value="Acetylglutamate kinase-like"/>
    <property type="match status" value="1"/>
</dbReference>
<feature type="domain" description="Aspartate/glutamate/uridylate kinase" evidence="11">
    <location>
        <begin position="2"/>
        <end position="275"/>
    </location>
</feature>
<keyword evidence="6 8" id="KW-0067">ATP-binding</keyword>
<keyword evidence="5 9" id="KW-0418">Kinase</keyword>
<dbReference type="GO" id="GO:0009090">
    <property type="term" value="P:homoserine biosynthetic process"/>
    <property type="evidence" value="ECO:0007669"/>
    <property type="project" value="TreeGrafter"/>
</dbReference>
<comment type="catalytic activity">
    <reaction evidence="7 9">
        <text>L-aspartate + ATP = 4-phospho-L-aspartate + ADP</text>
        <dbReference type="Rhea" id="RHEA:23776"/>
        <dbReference type="ChEBI" id="CHEBI:29991"/>
        <dbReference type="ChEBI" id="CHEBI:30616"/>
        <dbReference type="ChEBI" id="CHEBI:57535"/>
        <dbReference type="ChEBI" id="CHEBI:456216"/>
        <dbReference type="EC" id="2.7.2.4"/>
    </reaction>
</comment>
<dbReference type="InterPro" id="IPR036393">
    <property type="entry name" value="AceGlu_kinase-like_sf"/>
</dbReference>
<proteinExistence type="inferred from homology"/>
<dbReference type="Pfam" id="PF00696">
    <property type="entry name" value="AA_kinase"/>
    <property type="match status" value="1"/>
</dbReference>
<dbReference type="SUPFAM" id="SSF55021">
    <property type="entry name" value="ACT-like"/>
    <property type="match status" value="2"/>
</dbReference>
<dbReference type="SUPFAM" id="SSF53633">
    <property type="entry name" value="Carbamate kinase-like"/>
    <property type="match status" value="1"/>
</dbReference>
<dbReference type="PIRSF" id="PIRSF000726">
    <property type="entry name" value="Asp_kin"/>
    <property type="match status" value="1"/>
</dbReference>
<feature type="binding site" evidence="8">
    <location>
        <begin position="5"/>
        <end position="8"/>
    </location>
    <ligand>
        <name>ATP</name>
        <dbReference type="ChEBI" id="CHEBI:30616"/>
    </ligand>
</feature>
<dbReference type="EMBL" id="JAPDPJ010000073">
    <property type="protein sequence ID" value="MCW3788946.1"/>
    <property type="molecule type" value="Genomic_DNA"/>
</dbReference>
<evidence type="ECO:0000256" key="4">
    <source>
        <dbReference type="ARBA" id="ARBA00022741"/>
    </source>
</evidence>
<keyword evidence="14" id="KW-1185">Reference proteome</keyword>
<evidence type="ECO:0000256" key="6">
    <source>
        <dbReference type="ARBA" id="ARBA00022840"/>
    </source>
</evidence>
<feature type="domain" description="Aspartokinase ACT" evidence="12">
    <location>
        <begin position="377"/>
        <end position="434"/>
    </location>
</feature>
<keyword evidence="10" id="KW-0028">Amino-acid biosynthesis</keyword>
<dbReference type="NCBIfam" id="TIGR00657">
    <property type="entry name" value="asp_kinases"/>
    <property type="match status" value="1"/>
</dbReference>
<dbReference type="AlphaFoldDB" id="A0AAE3M8H8"/>
<dbReference type="GO" id="GO:0009089">
    <property type="term" value="P:lysine biosynthetic process via diaminopimelate"/>
    <property type="evidence" value="ECO:0007669"/>
    <property type="project" value="InterPro"/>
</dbReference>
<dbReference type="InterPro" id="IPR001048">
    <property type="entry name" value="Asp/Glu/Uridylate_kinase"/>
</dbReference>
<dbReference type="Proteomes" id="UP001209229">
    <property type="component" value="Unassembled WGS sequence"/>
</dbReference>
<evidence type="ECO:0000256" key="9">
    <source>
        <dbReference type="RuleBase" id="RU003448"/>
    </source>
</evidence>
<feature type="binding site" evidence="8">
    <location>
        <position position="229"/>
    </location>
    <ligand>
        <name>ATP</name>
        <dbReference type="ChEBI" id="CHEBI:30616"/>
    </ligand>
</feature>
<evidence type="ECO:0000256" key="7">
    <source>
        <dbReference type="ARBA" id="ARBA00047872"/>
    </source>
</evidence>
<evidence type="ECO:0000256" key="3">
    <source>
        <dbReference type="ARBA" id="ARBA00022679"/>
    </source>
</evidence>
<evidence type="ECO:0000256" key="5">
    <source>
        <dbReference type="ARBA" id="ARBA00022777"/>
    </source>
</evidence>